<gene>
    <name evidence="3" type="ORF">METZ01_LOCUS112940</name>
</gene>
<dbReference type="GO" id="GO:0016655">
    <property type="term" value="F:oxidoreductase activity, acting on NAD(P)H, quinone or similar compound as acceptor"/>
    <property type="evidence" value="ECO:0007669"/>
    <property type="project" value="InterPro"/>
</dbReference>
<evidence type="ECO:0000259" key="1">
    <source>
        <dbReference type="Pfam" id="PF05896"/>
    </source>
</evidence>
<evidence type="ECO:0008006" key="4">
    <source>
        <dbReference type="Google" id="ProtNLM"/>
    </source>
</evidence>
<proteinExistence type="predicted"/>
<dbReference type="AlphaFoldDB" id="A0A381X5Q0"/>
<dbReference type="InterPro" id="IPR056148">
    <property type="entry name" value="NQRA_2nd"/>
</dbReference>
<evidence type="ECO:0000259" key="2">
    <source>
        <dbReference type="Pfam" id="PF24836"/>
    </source>
</evidence>
<sequence>MADITIRKGHNIRIAGVPINEIQKGFSPKLVAIHPTDFKGVKPKLMVEEGDAIKIGSPLFQSKSNLDITWPSLGAGKVSQIQYGPRRVIEKISIVLAEDEEVESFKTYRLSEISTLSREKVLATLLSGSIFPFIRQRPYNKVADPNDVPRDIFISGWNTSPLAVNLDLALRRRLSPFQAGINVLKTLTSGKVHLSYYKNTVSNTLLEVEGAEVHLFNGPHPAGNVGIQIHHIAPLA</sequence>
<feature type="domain" description="NqrA second alpha/beta" evidence="2">
    <location>
        <begin position="116"/>
        <end position="235"/>
    </location>
</feature>
<protein>
    <recommendedName>
        <fullName evidence="4">NADH:ubiquinone reductase (Na(+)-transporting) subunit A</fullName>
    </recommendedName>
</protein>
<dbReference type="EMBL" id="UINC01014015">
    <property type="protein sequence ID" value="SVA60086.1"/>
    <property type="molecule type" value="Genomic_DNA"/>
</dbReference>
<accession>A0A381X5Q0</accession>
<name>A0A381X5Q0_9ZZZZ</name>
<dbReference type="InterPro" id="IPR008703">
    <property type="entry name" value="NqrA"/>
</dbReference>
<dbReference type="PANTHER" id="PTHR37839:SF1">
    <property type="entry name" value="NA(+)-TRANSLOCATING NADH-QUINONE REDUCTASE SUBUNIT A"/>
    <property type="match status" value="1"/>
</dbReference>
<dbReference type="Pfam" id="PF24836">
    <property type="entry name" value="NQRA_2nd"/>
    <property type="match status" value="1"/>
</dbReference>
<feature type="non-terminal residue" evidence="3">
    <location>
        <position position="236"/>
    </location>
</feature>
<dbReference type="PANTHER" id="PTHR37839">
    <property type="entry name" value="NA(+)-TRANSLOCATING NADH-QUINONE REDUCTASE SUBUNIT A"/>
    <property type="match status" value="1"/>
</dbReference>
<dbReference type="GO" id="GO:0006814">
    <property type="term" value="P:sodium ion transport"/>
    <property type="evidence" value="ECO:0007669"/>
    <property type="project" value="InterPro"/>
</dbReference>
<organism evidence="3">
    <name type="scientific">marine metagenome</name>
    <dbReference type="NCBI Taxonomy" id="408172"/>
    <lineage>
        <taxon>unclassified sequences</taxon>
        <taxon>metagenomes</taxon>
        <taxon>ecological metagenomes</taxon>
    </lineage>
</organism>
<dbReference type="InterPro" id="IPR056147">
    <property type="entry name" value="NQRA_N"/>
</dbReference>
<dbReference type="Pfam" id="PF05896">
    <property type="entry name" value="NQRA_N"/>
    <property type="match status" value="1"/>
</dbReference>
<evidence type="ECO:0000313" key="3">
    <source>
        <dbReference type="EMBL" id="SVA60086.1"/>
    </source>
</evidence>
<reference evidence="3" key="1">
    <citation type="submission" date="2018-05" db="EMBL/GenBank/DDBJ databases">
        <authorList>
            <person name="Lanie J.A."/>
            <person name="Ng W.-L."/>
            <person name="Kazmierczak K.M."/>
            <person name="Andrzejewski T.M."/>
            <person name="Davidsen T.M."/>
            <person name="Wayne K.J."/>
            <person name="Tettelin H."/>
            <person name="Glass J.I."/>
            <person name="Rusch D."/>
            <person name="Podicherti R."/>
            <person name="Tsui H.-C.T."/>
            <person name="Winkler M.E."/>
        </authorList>
    </citation>
    <scope>NUCLEOTIDE SEQUENCE</scope>
</reference>
<feature type="domain" description="NqrA N-terminal barrel-sandwich hybrid" evidence="1">
    <location>
        <begin position="4"/>
        <end position="95"/>
    </location>
</feature>